<dbReference type="Pfam" id="PF12797">
    <property type="entry name" value="Fer4_2"/>
    <property type="match status" value="1"/>
</dbReference>
<evidence type="ECO:0000256" key="9">
    <source>
        <dbReference type="ARBA" id="ARBA00023004"/>
    </source>
</evidence>
<dbReference type="GO" id="GO:0009055">
    <property type="term" value="F:electron transfer activity"/>
    <property type="evidence" value="ECO:0007669"/>
    <property type="project" value="TreeGrafter"/>
</dbReference>
<keyword evidence="14" id="KW-1185">Reference proteome</keyword>
<dbReference type="Proteomes" id="UP000189462">
    <property type="component" value="Unassembled WGS sequence"/>
</dbReference>
<dbReference type="InterPro" id="IPR017896">
    <property type="entry name" value="4Fe4S_Fe-S-bd"/>
</dbReference>
<dbReference type="EMBL" id="MVBK01000018">
    <property type="protein sequence ID" value="OOG27710.1"/>
    <property type="molecule type" value="Genomic_DNA"/>
</dbReference>
<evidence type="ECO:0000259" key="12">
    <source>
        <dbReference type="PROSITE" id="PS51379"/>
    </source>
</evidence>
<keyword evidence="4" id="KW-0813">Transport</keyword>
<evidence type="ECO:0000256" key="3">
    <source>
        <dbReference type="ARBA" id="ARBA00004196"/>
    </source>
</evidence>
<keyword evidence="8" id="KW-0249">Electron transport</keyword>
<feature type="domain" description="4Fe-4S ferredoxin-type" evidence="12">
    <location>
        <begin position="154"/>
        <end position="183"/>
    </location>
</feature>
<dbReference type="GO" id="GO:0042597">
    <property type="term" value="C:periplasmic space"/>
    <property type="evidence" value="ECO:0007669"/>
    <property type="project" value="InterPro"/>
</dbReference>
<keyword evidence="7" id="KW-0677">Repeat</keyword>
<evidence type="ECO:0000256" key="5">
    <source>
        <dbReference type="ARBA" id="ARBA00022485"/>
    </source>
</evidence>
<evidence type="ECO:0000256" key="6">
    <source>
        <dbReference type="ARBA" id="ARBA00022723"/>
    </source>
</evidence>
<evidence type="ECO:0000313" key="14">
    <source>
        <dbReference type="Proteomes" id="UP000189462"/>
    </source>
</evidence>
<dbReference type="GO" id="GO:0051538">
    <property type="term" value="F:3 iron, 4 sulfur cluster binding"/>
    <property type="evidence" value="ECO:0007669"/>
    <property type="project" value="UniProtKB-KW"/>
</dbReference>
<dbReference type="Pfam" id="PF13247">
    <property type="entry name" value="Fer4_11"/>
    <property type="match status" value="1"/>
</dbReference>
<comment type="cofactor">
    <cofactor evidence="2">
        <name>[4Fe-4S] cluster</name>
        <dbReference type="ChEBI" id="CHEBI:49883"/>
    </cofactor>
</comment>
<dbReference type="GO" id="GO:0030313">
    <property type="term" value="C:cell envelope"/>
    <property type="evidence" value="ECO:0007669"/>
    <property type="project" value="UniProtKB-SubCell"/>
</dbReference>
<dbReference type="GO" id="GO:0009061">
    <property type="term" value="P:anaerobic respiration"/>
    <property type="evidence" value="ECO:0007669"/>
    <property type="project" value="InterPro"/>
</dbReference>
<comment type="subcellular location">
    <subcellularLocation>
        <location evidence="3">Cell envelope</location>
    </subcellularLocation>
</comment>
<dbReference type="PANTHER" id="PTHR43518">
    <property type="entry name" value="NITRATE REDUCTASE BETA SUBUNIT"/>
    <property type="match status" value="1"/>
</dbReference>
<proteinExistence type="predicted"/>
<dbReference type="CDD" id="cd10555">
    <property type="entry name" value="EBDH_beta"/>
    <property type="match status" value="1"/>
</dbReference>
<dbReference type="Gene3D" id="3.30.70.20">
    <property type="match status" value="3"/>
</dbReference>
<keyword evidence="10" id="KW-0411">Iron-sulfur</keyword>
<feature type="domain" description="4Fe-4S ferredoxin-type" evidence="12">
    <location>
        <begin position="121"/>
        <end position="152"/>
    </location>
</feature>
<dbReference type="NCBIfam" id="TIGR03478">
    <property type="entry name" value="DMSO_red_II_bet"/>
    <property type="match status" value="1"/>
</dbReference>
<evidence type="ECO:0000256" key="1">
    <source>
        <dbReference type="ARBA" id="ARBA00001927"/>
    </source>
</evidence>
<protein>
    <submittedName>
        <fullName evidence="13">Respiratory nitrate reductase subunit beta</fullName>
    </submittedName>
</protein>
<keyword evidence="6" id="KW-0479">Metal-binding</keyword>
<sequence length="334" mass="38060">MRQLAMVIDLNKCIGCQTCTLACKSQWTDRGGREFMYWNHVETEPGKGYPRDWKNAGGGWEGEQLRPGRLPRLHEDYGYPAEFNYEEALFEPTEKPLRPIQEMQWGPNWEEDQGAGEFPNSYFFYLPRLCNHCTKPACLAACPRQAIYKREEDGIVLIDQDRCRGYRYCVAACPYKKIYFNPTTGMSEKCIFCYPRVERGTPPACAYQCVGRARHVSYLDDREGPVHRLVNEWKVALPLLPQHGTQPNVYYVPPLSPPAFDADGRPGDKPRLPENYLEELFGPGVHDALATLEAEIERKGRGEASEVLDILIAYRHGDMFRLDRGGQQGGQGDA</sequence>
<feature type="domain" description="4Fe-4S ferredoxin-type" evidence="12">
    <location>
        <begin position="4"/>
        <end position="33"/>
    </location>
</feature>
<evidence type="ECO:0000256" key="11">
    <source>
        <dbReference type="ARBA" id="ARBA00023291"/>
    </source>
</evidence>
<dbReference type="SUPFAM" id="SSF54862">
    <property type="entry name" value="4Fe-4S ferredoxins"/>
    <property type="match status" value="1"/>
</dbReference>
<accession>A0A1V3NRN0</accession>
<dbReference type="GO" id="GO:0016020">
    <property type="term" value="C:membrane"/>
    <property type="evidence" value="ECO:0007669"/>
    <property type="project" value="TreeGrafter"/>
</dbReference>
<dbReference type="OrthoDB" id="9779457at2"/>
<dbReference type="InterPro" id="IPR017839">
    <property type="entry name" value="DMSO_Rdtase_II_Fe-S_su"/>
</dbReference>
<evidence type="ECO:0000313" key="13">
    <source>
        <dbReference type="EMBL" id="OOG27710.1"/>
    </source>
</evidence>
<keyword evidence="11" id="KW-0003">3Fe-4S</keyword>
<gene>
    <name evidence="13" type="ORF">B1C78_03430</name>
</gene>
<dbReference type="AlphaFoldDB" id="A0A1V3NRN0"/>
<keyword evidence="9" id="KW-0408">Iron</keyword>
<dbReference type="GO" id="GO:0046872">
    <property type="term" value="F:metal ion binding"/>
    <property type="evidence" value="ECO:0007669"/>
    <property type="project" value="UniProtKB-KW"/>
</dbReference>
<dbReference type="RefSeq" id="WP_077277728.1">
    <property type="nucleotide sequence ID" value="NZ_MVBK01000018.1"/>
</dbReference>
<evidence type="ECO:0000256" key="10">
    <source>
        <dbReference type="ARBA" id="ARBA00023014"/>
    </source>
</evidence>
<organism evidence="13 14">
    <name type="scientific">Thioalkalivibrio denitrificans</name>
    <dbReference type="NCBI Taxonomy" id="108003"/>
    <lineage>
        <taxon>Bacteria</taxon>
        <taxon>Pseudomonadati</taxon>
        <taxon>Pseudomonadota</taxon>
        <taxon>Gammaproteobacteria</taxon>
        <taxon>Chromatiales</taxon>
        <taxon>Ectothiorhodospiraceae</taxon>
        <taxon>Thioalkalivibrio</taxon>
    </lineage>
</organism>
<dbReference type="GO" id="GO:0051539">
    <property type="term" value="F:4 iron, 4 sulfur cluster binding"/>
    <property type="evidence" value="ECO:0007669"/>
    <property type="project" value="UniProtKB-KW"/>
</dbReference>
<evidence type="ECO:0000256" key="8">
    <source>
        <dbReference type="ARBA" id="ARBA00022982"/>
    </source>
</evidence>
<dbReference type="STRING" id="108003.B1C78_03430"/>
<evidence type="ECO:0000256" key="4">
    <source>
        <dbReference type="ARBA" id="ARBA00022448"/>
    </source>
</evidence>
<comment type="caution">
    <text evidence="13">The sequence shown here is derived from an EMBL/GenBank/DDBJ whole genome shotgun (WGS) entry which is preliminary data.</text>
</comment>
<name>A0A1V3NRN0_9GAMM</name>
<dbReference type="PROSITE" id="PS51379">
    <property type="entry name" value="4FE4S_FER_2"/>
    <property type="match status" value="3"/>
</dbReference>
<reference evidence="13 14" key="1">
    <citation type="submission" date="2017-02" db="EMBL/GenBank/DDBJ databases">
        <title>Genomic diversity within the haloalkaliphilic genus Thioalkalivibrio.</title>
        <authorList>
            <person name="Ahn A.-C."/>
            <person name="Meier-Kolthoff J."/>
            <person name="Overmars L."/>
            <person name="Richter M."/>
            <person name="Woyke T."/>
            <person name="Sorokin D.Y."/>
            <person name="Muyzer G."/>
        </authorList>
    </citation>
    <scope>NUCLEOTIDE SEQUENCE [LARGE SCALE GENOMIC DNA]</scope>
    <source>
        <strain evidence="13 14">ALJD</strain>
    </source>
</reference>
<keyword evidence="5" id="KW-0004">4Fe-4S</keyword>
<comment type="cofactor">
    <cofactor evidence="1">
        <name>[3Fe-4S] cluster</name>
        <dbReference type="ChEBI" id="CHEBI:21137"/>
    </cofactor>
</comment>
<dbReference type="PANTHER" id="PTHR43518:SF1">
    <property type="entry name" value="RESPIRATORY NITRATE REDUCTASE 1 BETA CHAIN"/>
    <property type="match status" value="1"/>
</dbReference>
<evidence type="ECO:0000256" key="2">
    <source>
        <dbReference type="ARBA" id="ARBA00001966"/>
    </source>
</evidence>
<evidence type="ECO:0000256" key="7">
    <source>
        <dbReference type="ARBA" id="ARBA00022737"/>
    </source>
</evidence>